<dbReference type="InParanoid" id="A0A0V1BQU6"/>
<dbReference type="AlphaFoldDB" id="A0A0V1BQU6"/>
<comment type="caution">
    <text evidence="1">The sequence shown here is derived from an EMBL/GenBank/DDBJ whole genome shotgun (WGS) entry which is preliminary data.</text>
</comment>
<dbReference type="EMBL" id="JYDH01000020">
    <property type="protein sequence ID" value="KRY39186.1"/>
    <property type="molecule type" value="Genomic_DNA"/>
</dbReference>
<sequence length="127" mass="14558">MTEFDVVCLIACLLAARNMQSQSSLTQPPSQDRPTPSLGLSSSCFERINNASFFLLVLHLKIIHYAILRIKSSGNVKELARDYKLRKETKEEYWEISCQLQAVDGQTDIYSSRMTCRHEQWTGQRGE</sequence>
<reference evidence="1 2" key="1">
    <citation type="submission" date="2015-01" db="EMBL/GenBank/DDBJ databases">
        <title>Evolution of Trichinella species and genotypes.</title>
        <authorList>
            <person name="Korhonen P.K."/>
            <person name="Edoardo P."/>
            <person name="Giuseppe L.R."/>
            <person name="Gasser R.B."/>
        </authorList>
    </citation>
    <scope>NUCLEOTIDE SEQUENCE [LARGE SCALE GENOMIC DNA]</scope>
    <source>
        <strain evidence="1">ISS3</strain>
    </source>
</reference>
<dbReference type="Proteomes" id="UP000054776">
    <property type="component" value="Unassembled WGS sequence"/>
</dbReference>
<evidence type="ECO:0000313" key="1">
    <source>
        <dbReference type="EMBL" id="KRY39186.1"/>
    </source>
</evidence>
<gene>
    <name evidence="1" type="ORF">T01_8405</name>
</gene>
<keyword evidence="2" id="KW-1185">Reference proteome</keyword>
<evidence type="ECO:0000313" key="2">
    <source>
        <dbReference type="Proteomes" id="UP000054776"/>
    </source>
</evidence>
<organism evidence="1 2">
    <name type="scientific">Trichinella spiralis</name>
    <name type="common">Trichina worm</name>
    <dbReference type="NCBI Taxonomy" id="6334"/>
    <lineage>
        <taxon>Eukaryota</taxon>
        <taxon>Metazoa</taxon>
        <taxon>Ecdysozoa</taxon>
        <taxon>Nematoda</taxon>
        <taxon>Enoplea</taxon>
        <taxon>Dorylaimia</taxon>
        <taxon>Trichinellida</taxon>
        <taxon>Trichinellidae</taxon>
        <taxon>Trichinella</taxon>
    </lineage>
</organism>
<dbReference type="OrthoDB" id="10334203at2759"/>
<proteinExistence type="predicted"/>
<name>A0A0V1BQU6_TRISP</name>
<protein>
    <submittedName>
        <fullName evidence="1">Uncharacterized protein</fullName>
    </submittedName>
</protein>
<accession>A0A0V1BQU6</accession>